<evidence type="ECO:0000256" key="1">
    <source>
        <dbReference type="SAM" id="MobiDB-lite"/>
    </source>
</evidence>
<comment type="caution">
    <text evidence="3">The sequence shown here is derived from an EMBL/GenBank/DDBJ whole genome shotgun (WGS) entry which is preliminary data.</text>
</comment>
<dbReference type="Pfam" id="PF00069">
    <property type="entry name" value="Pkinase"/>
    <property type="match status" value="1"/>
</dbReference>
<evidence type="ECO:0000259" key="2">
    <source>
        <dbReference type="PROSITE" id="PS50011"/>
    </source>
</evidence>
<organism evidence="3 4">
    <name type="scientific">Colletotrichum scovillei</name>
    <dbReference type="NCBI Taxonomy" id="1209932"/>
    <lineage>
        <taxon>Eukaryota</taxon>
        <taxon>Fungi</taxon>
        <taxon>Dikarya</taxon>
        <taxon>Ascomycota</taxon>
        <taxon>Pezizomycotina</taxon>
        <taxon>Sordariomycetes</taxon>
        <taxon>Hypocreomycetidae</taxon>
        <taxon>Glomerellales</taxon>
        <taxon>Glomerellaceae</taxon>
        <taxon>Colletotrichum</taxon>
        <taxon>Colletotrichum acutatum species complex</taxon>
    </lineage>
</organism>
<dbReference type="CDD" id="cd00180">
    <property type="entry name" value="PKc"/>
    <property type="match status" value="1"/>
</dbReference>
<dbReference type="SMART" id="SM00220">
    <property type="entry name" value="S_TKc"/>
    <property type="match status" value="1"/>
</dbReference>
<dbReference type="InterPro" id="IPR011009">
    <property type="entry name" value="Kinase-like_dom_sf"/>
</dbReference>
<accession>A0A9P7R6D0</accession>
<keyword evidence="3" id="KW-0723">Serine/threonine-protein kinase</keyword>
<keyword evidence="3" id="KW-0808">Transferase</keyword>
<dbReference type="AlphaFoldDB" id="A0A9P7R6D0"/>
<dbReference type="OrthoDB" id="1046782at2759"/>
<sequence>MPQSQSDSFVEEVTEFLEDHIPTRNLQIYPNGDKIGRRGSTSKQLDNVSNTTRTSNRIDNYSYGMNLARNQGTVLPHLQPNSPAVPIFTGGAFESPSGNEAEAQTESDIELEEEEAMCEEIHKAMRFTKPKPTSSNQWLPFGDLHSFSQRSRVNAVLRQHFSGRELSSLADYVCGVDRTECKGGETSQRIFVILVLMCKVKRLPAFMKDGLRDRDLPFEWLNPASLENLISPKSQFGDNPLPCFKKGGTRLSREFYEKQWKILAPIIDLDEKREVTTFHLAEEVVMPWTSIGEERREGTFSMVQKVEIHRDHHSFHDHKAFALKTLLAAEPDQAENEFEKELKAFTKMVPGNHILDLCATFKIGSKYSFLFPWAEGGNLRHFWNTCPTQLQQGKISPAALLRWVAKQCYALAEALQSIHEVRVKALRKAKRISEDQETDSDIYGIHGDIKPENILLFNQLGDPLDIGVLKIADFGLTEFHRLTSRTRPLTQGPNDRRPAPTYDAPELVQLGEVYSRKADVWALGCVFSEFLTWVVHGTLAVTEYNSARAKERDWDGEQKKAKWMEDKFFLAKYYRSTVKTSLKKSVKSWLAQLYHESKTEKANFVTDFVDLLRYKVLECDRKKRISCEDLVEELAKLASRASEDDTDEGYWGPPLPSFRQVASGSTRRVAFSNQSSDSSGSWIHVPA</sequence>
<dbReference type="PROSITE" id="PS50011">
    <property type="entry name" value="PROTEIN_KINASE_DOM"/>
    <property type="match status" value="1"/>
</dbReference>
<proteinExistence type="predicted"/>
<dbReference type="Proteomes" id="UP000699042">
    <property type="component" value="Unassembled WGS sequence"/>
</dbReference>
<dbReference type="SUPFAM" id="SSF56112">
    <property type="entry name" value="Protein kinase-like (PK-like)"/>
    <property type="match status" value="1"/>
</dbReference>
<dbReference type="Gene3D" id="1.10.510.10">
    <property type="entry name" value="Transferase(Phosphotransferase) domain 1"/>
    <property type="match status" value="1"/>
</dbReference>
<reference evidence="3" key="1">
    <citation type="submission" date="2021-05" db="EMBL/GenBank/DDBJ databases">
        <title>Comparative genomics of three Colletotrichum scovillei strains and genetic complementation revealed genes involved fungal growth and virulence on chili pepper.</title>
        <authorList>
            <person name="Hsieh D.-K."/>
            <person name="Chuang S.-C."/>
            <person name="Chen C.-Y."/>
            <person name="Chao Y.-T."/>
            <person name="Lu M.-Y.J."/>
            <person name="Lee M.-H."/>
            <person name="Shih M.-C."/>
        </authorList>
    </citation>
    <scope>NUCLEOTIDE SEQUENCE</scope>
    <source>
        <strain evidence="3">Coll-153</strain>
    </source>
</reference>
<protein>
    <submittedName>
        <fullName evidence="3">Serine/threonine protein kinase</fullName>
    </submittedName>
</protein>
<dbReference type="GO" id="GO:0005524">
    <property type="term" value="F:ATP binding"/>
    <property type="evidence" value="ECO:0007669"/>
    <property type="project" value="InterPro"/>
</dbReference>
<feature type="domain" description="Protein kinase" evidence="2">
    <location>
        <begin position="289"/>
        <end position="637"/>
    </location>
</feature>
<dbReference type="EMBL" id="JAESDN010000005">
    <property type="protein sequence ID" value="KAG7050093.1"/>
    <property type="molecule type" value="Genomic_DNA"/>
</dbReference>
<keyword evidence="3" id="KW-0418">Kinase</keyword>
<dbReference type="InterPro" id="IPR000719">
    <property type="entry name" value="Prot_kinase_dom"/>
</dbReference>
<dbReference type="PANTHER" id="PTHR24359:SF37">
    <property type="entry name" value="PROTEIN KINASE DOMAIN-CONTAINING PROTEIN"/>
    <property type="match status" value="1"/>
</dbReference>
<feature type="region of interest" description="Disordered" evidence="1">
    <location>
        <begin position="32"/>
        <end position="54"/>
    </location>
</feature>
<keyword evidence="4" id="KW-1185">Reference proteome</keyword>
<feature type="compositionally biased region" description="Polar residues" evidence="1">
    <location>
        <begin position="39"/>
        <end position="54"/>
    </location>
</feature>
<gene>
    <name evidence="3" type="ORF">JMJ77_012847</name>
</gene>
<evidence type="ECO:0000313" key="3">
    <source>
        <dbReference type="EMBL" id="KAG7050093.1"/>
    </source>
</evidence>
<dbReference type="PANTHER" id="PTHR24359">
    <property type="entry name" value="SERINE/THREONINE-PROTEIN KINASE SBK1"/>
    <property type="match status" value="1"/>
</dbReference>
<name>A0A9P7R6D0_9PEZI</name>
<dbReference type="GO" id="GO:0004674">
    <property type="term" value="F:protein serine/threonine kinase activity"/>
    <property type="evidence" value="ECO:0007669"/>
    <property type="project" value="UniProtKB-KW"/>
</dbReference>
<evidence type="ECO:0000313" key="4">
    <source>
        <dbReference type="Proteomes" id="UP000699042"/>
    </source>
</evidence>